<keyword evidence="4" id="KW-0548">Nucleotidyltransferase</keyword>
<accession>X1IHE9</accession>
<dbReference type="EMBL" id="BARU01038120">
    <property type="protein sequence ID" value="GAH81137.1"/>
    <property type="molecule type" value="Genomic_DNA"/>
</dbReference>
<dbReference type="InterPro" id="IPR002934">
    <property type="entry name" value="Polymerase_NTP_transf_dom"/>
</dbReference>
<reference evidence="11" key="1">
    <citation type="journal article" date="2014" name="Front. Microbiol.">
        <title>High frequency of phylogenetically diverse reductive dehalogenase-homologous genes in deep subseafloor sedimentary metagenomes.</title>
        <authorList>
            <person name="Kawai M."/>
            <person name="Futagami T."/>
            <person name="Toyoda A."/>
            <person name="Takaki Y."/>
            <person name="Nishi S."/>
            <person name="Hori S."/>
            <person name="Arai W."/>
            <person name="Tsubouchi T."/>
            <person name="Morono Y."/>
            <person name="Uchiyama I."/>
            <person name="Ito T."/>
            <person name="Fujiyama A."/>
            <person name="Inagaki F."/>
            <person name="Takami H."/>
        </authorList>
    </citation>
    <scope>NUCLEOTIDE SEQUENCE</scope>
    <source>
        <strain evidence="11">Expedition CK06-06</strain>
    </source>
</reference>
<name>X1IHE9_9ZZZZ</name>
<dbReference type="AlphaFoldDB" id="X1IHE9"/>
<evidence type="ECO:0000256" key="1">
    <source>
        <dbReference type="ARBA" id="ARBA00001946"/>
    </source>
</evidence>
<dbReference type="CDD" id="cd05403">
    <property type="entry name" value="NT_KNTase_like"/>
    <property type="match status" value="1"/>
</dbReference>
<sequence length="104" mass="12058">MGKIRIDVPREKIAEFCEKWQIQEFALFGSVLRDNFSSNSDIDVLVTFREDAKHTLFDVVRMENELTELFGRKVDLVSRRGIESSRNYLRRNVILSSAEAVYAA</sequence>
<keyword evidence="2" id="KW-1277">Toxin-antitoxin system</keyword>
<keyword evidence="5" id="KW-0479">Metal-binding</keyword>
<keyword evidence="8" id="KW-0460">Magnesium</keyword>
<evidence type="ECO:0000256" key="7">
    <source>
        <dbReference type="ARBA" id="ARBA00022840"/>
    </source>
</evidence>
<keyword evidence="7" id="KW-0067">ATP-binding</keyword>
<evidence type="ECO:0000256" key="8">
    <source>
        <dbReference type="ARBA" id="ARBA00022842"/>
    </source>
</evidence>
<dbReference type="Gene3D" id="3.30.460.10">
    <property type="entry name" value="Beta Polymerase, domain 2"/>
    <property type="match status" value="1"/>
</dbReference>
<organism evidence="11">
    <name type="scientific">marine sediment metagenome</name>
    <dbReference type="NCBI Taxonomy" id="412755"/>
    <lineage>
        <taxon>unclassified sequences</taxon>
        <taxon>metagenomes</taxon>
        <taxon>ecological metagenomes</taxon>
    </lineage>
</organism>
<comment type="caution">
    <text evidence="11">The sequence shown here is derived from an EMBL/GenBank/DDBJ whole genome shotgun (WGS) entry which is preliminary data.</text>
</comment>
<dbReference type="PANTHER" id="PTHR33571">
    <property type="entry name" value="SSL8005 PROTEIN"/>
    <property type="match status" value="1"/>
</dbReference>
<protein>
    <recommendedName>
        <fullName evidence="10">Polymerase nucleotidyl transferase domain-containing protein</fullName>
    </recommendedName>
</protein>
<dbReference type="GO" id="GO:0046872">
    <property type="term" value="F:metal ion binding"/>
    <property type="evidence" value="ECO:0007669"/>
    <property type="project" value="UniProtKB-KW"/>
</dbReference>
<dbReference type="InterPro" id="IPR052038">
    <property type="entry name" value="Type-VII_TA_antitoxin"/>
</dbReference>
<gene>
    <name evidence="11" type="ORF">S03H2_59294</name>
</gene>
<evidence type="ECO:0000256" key="5">
    <source>
        <dbReference type="ARBA" id="ARBA00022723"/>
    </source>
</evidence>
<dbReference type="PANTHER" id="PTHR33571:SF12">
    <property type="entry name" value="BSL3053 PROTEIN"/>
    <property type="match status" value="1"/>
</dbReference>
<evidence type="ECO:0000313" key="11">
    <source>
        <dbReference type="EMBL" id="GAH81137.1"/>
    </source>
</evidence>
<evidence type="ECO:0000256" key="6">
    <source>
        <dbReference type="ARBA" id="ARBA00022741"/>
    </source>
</evidence>
<dbReference type="Pfam" id="PF01909">
    <property type="entry name" value="NTP_transf_2"/>
    <property type="match status" value="1"/>
</dbReference>
<evidence type="ECO:0000256" key="4">
    <source>
        <dbReference type="ARBA" id="ARBA00022695"/>
    </source>
</evidence>
<feature type="domain" description="Polymerase nucleotidyl transferase" evidence="10">
    <location>
        <begin position="13"/>
        <end position="91"/>
    </location>
</feature>
<evidence type="ECO:0000256" key="9">
    <source>
        <dbReference type="ARBA" id="ARBA00038276"/>
    </source>
</evidence>
<comment type="similarity">
    <text evidence="9">Belongs to the MntA antitoxin family.</text>
</comment>
<dbReference type="GO" id="GO:0005524">
    <property type="term" value="F:ATP binding"/>
    <property type="evidence" value="ECO:0007669"/>
    <property type="project" value="UniProtKB-KW"/>
</dbReference>
<dbReference type="GO" id="GO:0016779">
    <property type="term" value="F:nucleotidyltransferase activity"/>
    <property type="evidence" value="ECO:0007669"/>
    <property type="project" value="UniProtKB-KW"/>
</dbReference>
<dbReference type="SUPFAM" id="SSF81301">
    <property type="entry name" value="Nucleotidyltransferase"/>
    <property type="match status" value="1"/>
</dbReference>
<evidence type="ECO:0000256" key="2">
    <source>
        <dbReference type="ARBA" id="ARBA00022649"/>
    </source>
</evidence>
<keyword evidence="3" id="KW-0808">Transferase</keyword>
<dbReference type="InterPro" id="IPR043519">
    <property type="entry name" value="NT_sf"/>
</dbReference>
<keyword evidence="6" id="KW-0547">Nucleotide-binding</keyword>
<evidence type="ECO:0000259" key="10">
    <source>
        <dbReference type="Pfam" id="PF01909"/>
    </source>
</evidence>
<evidence type="ECO:0000256" key="3">
    <source>
        <dbReference type="ARBA" id="ARBA00022679"/>
    </source>
</evidence>
<comment type="cofactor">
    <cofactor evidence="1">
        <name>Mg(2+)</name>
        <dbReference type="ChEBI" id="CHEBI:18420"/>
    </cofactor>
</comment>
<proteinExistence type="inferred from homology"/>